<keyword evidence="2" id="KW-0808">Transferase</keyword>
<dbReference type="InterPro" id="IPR016181">
    <property type="entry name" value="Acyl_CoA_acyltransferase"/>
</dbReference>
<dbReference type="RefSeq" id="WP_131496175.1">
    <property type="nucleotide sequence ID" value="NZ_SJKC01000001.1"/>
</dbReference>
<reference evidence="2 3" key="1">
    <citation type="submission" date="2019-02" db="EMBL/GenBank/DDBJ databases">
        <title>Kribbella capetownensis sp. nov. and Kribbella speibonae sp. nov., isolated from soil.</title>
        <authorList>
            <person name="Curtis S.M."/>
            <person name="Norton I."/>
            <person name="Everest G.J."/>
            <person name="Meyers P.R."/>
        </authorList>
    </citation>
    <scope>NUCLEOTIDE SEQUENCE [LARGE SCALE GENOMIC DNA]</scope>
    <source>
        <strain evidence="2 3">YM55</strain>
    </source>
</reference>
<dbReference type="InterPro" id="IPR013653">
    <property type="entry name" value="GCN5-like_dom"/>
</dbReference>
<dbReference type="InterPro" id="IPR000182">
    <property type="entry name" value="GNAT_dom"/>
</dbReference>
<protein>
    <submittedName>
        <fullName evidence="2">GNAT family N-acetyltransferase</fullName>
    </submittedName>
</protein>
<dbReference type="Pfam" id="PF08445">
    <property type="entry name" value="FR47"/>
    <property type="match status" value="1"/>
</dbReference>
<proteinExistence type="predicted"/>
<accession>A0A4R0JCN1</accession>
<sequence length="196" mass="20601">MSLDAWVHGWTISRGTPAPVKIRSGYRVDVGLPGHQVRYVLPTYDAVLVDGLGEPDTWLKICGQVSLGAPWQVQPVEYLMSRPLAGAGASVAASYELTSVRRDSVVDVVVRDADGSVAARGKAALTGDAAVFDQVETSPHHRRRGLGRSVMAALSAAAQYAGANTGVLVATEDGRALYTALGWTLESPMTAAVSRG</sequence>
<dbReference type="Proteomes" id="UP000294225">
    <property type="component" value="Unassembled WGS sequence"/>
</dbReference>
<dbReference type="AlphaFoldDB" id="A0A4R0JCN1"/>
<dbReference type="GO" id="GO:0016747">
    <property type="term" value="F:acyltransferase activity, transferring groups other than amino-acyl groups"/>
    <property type="evidence" value="ECO:0007669"/>
    <property type="project" value="InterPro"/>
</dbReference>
<feature type="domain" description="N-acetyltransferase" evidence="1">
    <location>
        <begin position="63"/>
        <end position="196"/>
    </location>
</feature>
<dbReference type="SUPFAM" id="SSF55729">
    <property type="entry name" value="Acyl-CoA N-acyltransferases (Nat)"/>
    <property type="match status" value="1"/>
</dbReference>
<dbReference type="EMBL" id="SJKC01000001">
    <property type="protein sequence ID" value="TCC42188.1"/>
    <property type="molecule type" value="Genomic_DNA"/>
</dbReference>
<name>A0A4R0JCN1_9ACTN</name>
<gene>
    <name evidence="2" type="ORF">E0H92_11330</name>
</gene>
<evidence type="ECO:0000313" key="2">
    <source>
        <dbReference type="EMBL" id="TCC42188.1"/>
    </source>
</evidence>
<comment type="caution">
    <text evidence="2">The sequence shown here is derived from an EMBL/GenBank/DDBJ whole genome shotgun (WGS) entry which is preliminary data.</text>
</comment>
<organism evidence="2 3">
    <name type="scientific">Kribbella speibonae</name>
    <dbReference type="NCBI Taxonomy" id="1572660"/>
    <lineage>
        <taxon>Bacteria</taxon>
        <taxon>Bacillati</taxon>
        <taxon>Actinomycetota</taxon>
        <taxon>Actinomycetes</taxon>
        <taxon>Propionibacteriales</taxon>
        <taxon>Kribbellaceae</taxon>
        <taxon>Kribbella</taxon>
    </lineage>
</organism>
<dbReference type="Gene3D" id="3.40.630.30">
    <property type="match status" value="1"/>
</dbReference>
<evidence type="ECO:0000313" key="3">
    <source>
        <dbReference type="Proteomes" id="UP000294225"/>
    </source>
</evidence>
<evidence type="ECO:0000259" key="1">
    <source>
        <dbReference type="PROSITE" id="PS51186"/>
    </source>
</evidence>
<dbReference type="PROSITE" id="PS51186">
    <property type="entry name" value="GNAT"/>
    <property type="match status" value="1"/>
</dbReference>